<keyword evidence="4 8" id="KW-0413">Isomerase</keyword>
<dbReference type="PANTHER" id="PTHR42839:SF2">
    <property type="entry name" value="ISOCHORISMATE SYNTHASE ENTC"/>
    <property type="match status" value="1"/>
</dbReference>
<evidence type="ECO:0000256" key="2">
    <source>
        <dbReference type="ARBA" id="ARBA00005297"/>
    </source>
</evidence>
<dbReference type="GO" id="GO:0008909">
    <property type="term" value="F:isochorismate synthase activity"/>
    <property type="evidence" value="ECO:0007669"/>
    <property type="project" value="UniProtKB-EC"/>
</dbReference>
<dbReference type="SUPFAM" id="SSF56322">
    <property type="entry name" value="ADC synthase"/>
    <property type="match status" value="1"/>
</dbReference>
<dbReference type="Pfam" id="PF00425">
    <property type="entry name" value="Chorismate_bind"/>
    <property type="match status" value="1"/>
</dbReference>
<dbReference type="EMBL" id="JACSQQ010000016">
    <property type="protein sequence ID" value="MBD7950899.1"/>
    <property type="molecule type" value="Genomic_DNA"/>
</dbReference>
<name>A0ABR8RSX7_9CELL</name>
<dbReference type="Gene3D" id="3.60.120.10">
    <property type="entry name" value="Anthranilate synthase"/>
    <property type="match status" value="1"/>
</dbReference>
<sequence>MTGFTVLDDPTGTAVVLDTAHARRRSRATGTTAPAGAPDDDAPLGHAEFRLASPDVGLVAHGVRERLDVPSWDGPTVAAAARDLLARAASARWAGEPAPILVGTIPFDSSRPAHLVVPAHQSWRPVGAGHGDQSDRRDQSHQDDPGPSSTVPAPAADGEPAAGPVRSAPTDPAGPTALPGRDDVVFRAAVGRAVSQLEDGVAEKVVLARTLDVSAPGPLDRRAVRAAMRRANPDAYVFDVELPGDQGHLVGASPELLVSVRDGVLHSHPLAGSAPRSADPEEDRATAQRLLTSEKDLREHAFVTDAIREVLRTYVAHEDDLDVPATPELVATSHLWHLGTPISARLKPGVSVLDVVYALHPTPAVCGHPQAAARELIGSLEPFDRGFYTGLVGWADQAGNGEWAIVLRCGVVRGADVRLFAGAGVVVGSTPEGEHAETAVKFSTLLSALGSVS</sequence>
<evidence type="ECO:0000256" key="5">
    <source>
        <dbReference type="ARBA" id="ARBA00041564"/>
    </source>
</evidence>
<keyword evidence="9" id="KW-1185">Reference proteome</keyword>
<organism evidence="8 9">
    <name type="scientific">Oerskovia rustica</name>
    <dbReference type="NCBI Taxonomy" id="2762237"/>
    <lineage>
        <taxon>Bacteria</taxon>
        <taxon>Bacillati</taxon>
        <taxon>Actinomycetota</taxon>
        <taxon>Actinomycetes</taxon>
        <taxon>Micrococcales</taxon>
        <taxon>Cellulomonadaceae</taxon>
        <taxon>Oerskovia</taxon>
    </lineage>
</organism>
<feature type="compositionally biased region" description="Low complexity" evidence="6">
    <location>
        <begin position="28"/>
        <end position="37"/>
    </location>
</feature>
<evidence type="ECO:0000313" key="9">
    <source>
        <dbReference type="Proteomes" id="UP000641803"/>
    </source>
</evidence>
<comment type="catalytic activity">
    <reaction evidence="1">
        <text>chorismate = isochorismate</text>
        <dbReference type="Rhea" id="RHEA:18985"/>
        <dbReference type="ChEBI" id="CHEBI:29748"/>
        <dbReference type="ChEBI" id="CHEBI:29780"/>
        <dbReference type="EC" id="5.4.4.2"/>
    </reaction>
</comment>
<comment type="caution">
    <text evidence="8">The sequence shown here is derived from an EMBL/GenBank/DDBJ whole genome shotgun (WGS) entry which is preliminary data.</text>
</comment>
<dbReference type="RefSeq" id="WP_191796254.1">
    <property type="nucleotide sequence ID" value="NZ_JACSQQ010000016.1"/>
</dbReference>
<feature type="domain" description="Chorismate-utilising enzyme C-terminal" evidence="7">
    <location>
        <begin position="185"/>
        <end position="441"/>
    </location>
</feature>
<evidence type="ECO:0000259" key="7">
    <source>
        <dbReference type="Pfam" id="PF00425"/>
    </source>
</evidence>
<gene>
    <name evidence="8" type="ORF">H9652_10840</name>
</gene>
<reference evidence="8 9" key="1">
    <citation type="submission" date="2020-08" db="EMBL/GenBank/DDBJ databases">
        <title>A Genomic Blueprint of the Chicken Gut Microbiome.</title>
        <authorList>
            <person name="Gilroy R."/>
            <person name="Ravi A."/>
            <person name="Getino M."/>
            <person name="Pursley I."/>
            <person name="Horton D.L."/>
            <person name="Alikhan N.-F."/>
            <person name="Baker D."/>
            <person name="Gharbi K."/>
            <person name="Hall N."/>
            <person name="Watson M."/>
            <person name="Adriaenssens E.M."/>
            <person name="Foster-Nyarko E."/>
            <person name="Jarju S."/>
            <person name="Secka A."/>
            <person name="Antonio M."/>
            <person name="Oren A."/>
            <person name="Chaudhuri R."/>
            <person name="La Ragione R.M."/>
            <person name="Hildebrand F."/>
            <person name="Pallen M.J."/>
        </authorList>
    </citation>
    <scope>NUCLEOTIDE SEQUENCE [LARGE SCALE GENOMIC DNA]</scope>
    <source>
        <strain evidence="8 9">Sa4CUA1</strain>
    </source>
</reference>
<accession>A0ABR8RSX7</accession>
<dbReference type="PANTHER" id="PTHR42839">
    <property type="entry name" value="ISOCHORISMATE SYNTHASE ENTC"/>
    <property type="match status" value="1"/>
</dbReference>
<dbReference type="EC" id="5.4.4.2" evidence="3"/>
<comment type="similarity">
    <text evidence="2">Belongs to the isochorismate synthase family.</text>
</comment>
<dbReference type="InterPro" id="IPR004561">
    <property type="entry name" value="IsoChor_synthase"/>
</dbReference>
<dbReference type="Proteomes" id="UP000641803">
    <property type="component" value="Unassembled WGS sequence"/>
</dbReference>
<feature type="region of interest" description="Disordered" evidence="6">
    <location>
        <begin position="22"/>
        <end position="41"/>
    </location>
</feature>
<proteinExistence type="inferred from homology"/>
<dbReference type="InterPro" id="IPR005801">
    <property type="entry name" value="ADC_synthase"/>
</dbReference>
<evidence type="ECO:0000256" key="6">
    <source>
        <dbReference type="SAM" id="MobiDB-lite"/>
    </source>
</evidence>
<feature type="region of interest" description="Disordered" evidence="6">
    <location>
        <begin position="121"/>
        <end position="180"/>
    </location>
</feature>
<evidence type="ECO:0000256" key="3">
    <source>
        <dbReference type="ARBA" id="ARBA00012824"/>
    </source>
</evidence>
<evidence type="ECO:0000313" key="8">
    <source>
        <dbReference type="EMBL" id="MBD7950899.1"/>
    </source>
</evidence>
<dbReference type="InterPro" id="IPR015890">
    <property type="entry name" value="Chorismate_C"/>
</dbReference>
<evidence type="ECO:0000256" key="1">
    <source>
        <dbReference type="ARBA" id="ARBA00000799"/>
    </source>
</evidence>
<protein>
    <recommendedName>
        <fullName evidence="3">isochorismate synthase</fullName>
        <ecNumber evidence="3">5.4.4.2</ecNumber>
    </recommendedName>
    <alternativeName>
        <fullName evidence="5">Isochorismate mutase</fullName>
    </alternativeName>
</protein>
<evidence type="ECO:0000256" key="4">
    <source>
        <dbReference type="ARBA" id="ARBA00023235"/>
    </source>
</evidence>
<feature type="compositionally biased region" description="Basic and acidic residues" evidence="6">
    <location>
        <begin position="132"/>
        <end position="144"/>
    </location>
</feature>
<dbReference type="NCBIfam" id="TIGR00543">
    <property type="entry name" value="isochor_syn"/>
    <property type="match status" value="1"/>
</dbReference>
<feature type="compositionally biased region" description="Low complexity" evidence="6">
    <location>
        <begin position="152"/>
        <end position="164"/>
    </location>
</feature>